<dbReference type="PANTHER" id="PTHR24221">
    <property type="entry name" value="ATP-BINDING CASSETTE SUB-FAMILY B"/>
    <property type="match status" value="1"/>
</dbReference>
<dbReference type="NCBIfam" id="TIGR03797">
    <property type="entry name" value="NHLM_micro_ABC2"/>
    <property type="match status" value="1"/>
</dbReference>
<dbReference type="HOGENOM" id="CLU_000604_84_3_11"/>
<dbReference type="InterPro" id="IPR003593">
    <property type="entry name" value="AAA+_ATPase"/>
</dbReference>
<evidence type="ECO:0000256" key="10">
    <source>
        <dbReference type="ARBA" id="ARBA00023136"/>
    </source>
</evidence>
<keyword evidence="9 13" id="KW-1133">Transmembrane helix</keyword>
<keyword evidence="2" id="KW-0813">Transport</keyword>
<reference evidence="16 17" key="1">
    <citation type="journal article" date="2011" name="J. Bacteriol.">
        <title>Complete genome sequence of Amycolicicoccus subflavus DQS3-9A1T, an actinomycete isolated from crude oil-polluted soil.</title>
        <authorList>
            <person name="Cai M."/>
            <person name="Chen W.M."/>
            <person name="Nie Y."/>
            <person name="Chi C.Q."/>
            <person name="Wang Y.N."/>
            <person name="Tang Y.Q."/>
            <person name="Li G.Y."/>
            <person name="Wu X.L."/>
        </authorList>
    </citation>
    <scope>NUCLEOTIDE SEQUENCE [LARGE SCALE GENOMIC DNA]</scope>
    <source>
        <strain evidence="17">DSM 45089 / DQS3-9A1</strain>
    </source>
</reference>
<dbReference type="STRING" id="443218.AS9A_4261"/>
<dbReference type="GO" id="GO:0140359">
    <property type="term" value="F:ABC-type transporter activity"/>
    <property type="evidence" value="ECO:0007669"/>
    <property type="project" value="InterPro"/>
</dbReference>
<dbReference type="GO" id="GO:0005886">
    <property type="term" value="C:plasma membrane"/>
    <property type="evidence" value="ECO:0007669"/>
    <property type="project" value="UniProtKB-SubCell"/>
</dbReference>
<dbReference type="PROSITE" id="PS50893">
    <property type="entry name" value="ABC_TRANSPORTER_2"/>
    <property type="match status" value="1"/>
</dbReference>
<feature type="domain" description="ABC transporter" evidence="14">
    <location>
        <begin position="604"/>
        <end position="836"/>
    </location>
</feature>
<evidence type="ECO:0000259" key="15">
    <source>
        <dbReference type="PROSITE" id="PS50929"/>
    </source>
</evidence>
<dbReference type="InterPro" id="IPR011527">
    <property type="entry name" value="ABC1_TM_dom"/>
</dbReference>
<evidence type="ECO:0000256" key="4">
    <source>
        <dbReference type="ARBA" id="ARBA00022519"/>
    </source>
</evidence>
<accession>F6EL31</accession>
<keyword evidence="5 13" id="KW-0812">Transmembrane</keyword>
<dbReference type="GO" id="GO:0005524">
    <property type="term" value="F:ATP binding"/>
    <property type="evidence" value="ECO:0007669"/>
    <property type="project" value="UniProtKB-KW"/>
</dbReference>
<dbReference type="PROSITE" id="PS50929">
    <property type="entry name" value="ABC_TM1F"/>
    <property type="match status" value="1"/>
</dbReference>
<dbReference type="SMART" id="SM00382">
    <property type="entry name" value="AAA"/>
    <property type="match status" value="1"/>
</dbReference>
<keyword evidence="6" id="KW-0547">Nucleotide-binding</keyword>
<feature type="transmembrane region" description="Helical" evidence="13">
    <location>
        <begin position="292"/>
        <end position="321"/>
    </location>
</feature>
<dbReference type="KEGG" id="asd:AS9A_4261"/>
<evidence type="ECO:0000256" key="5">
    <source>
        <dbReference type="ARBA" id="ARBA00022692"/>
    </source>
</evidence>
<keyword evidence="10 13" id="KW-0472">Membrane</keyword>
<feature type="transmembrane region" description="Helical" evidence="13">
    <location>
        <begin position="402"/>
        <end position="427"/>
    </location>
</feature>
<dbReference type="Gene3D" id="3.40.50.300">
    <property type="entry name" value="P-loop containing nucleotide triphosphate hydrolases"/>
    <property type="match status" value="1"/>
</dbReference>
<sequence>MTRPQDFPGTVNVRPASGNQPFDVAADGGLYVAQGTLNLFLTRKDSARRHYLATLGPHALLRTARDTVPDGWRLLAVGGPETKVALVPSDEIPATANVQTLDDSIKSTVQRIADAIAAEPERIASLSAQQREALQGAIAGLATVMDGSATPFRPSVTQIGQLTSVLDELGGYLGVTFPPVDRVTAGDSDVIQMQLRAARCRSRVVTLPSRWWKRPGAAYLGFAENGSIPIALIPQRAGYVMRDPADGRVREIDGDLAARFSSTAYVVYAPFPEDASAGAISRSVLKTVRGDLGWLLGFGLLAGVVALVTPLAVAAVFGSVLPTQASGLLAAVTALLAGAAVTLALVTYTQNVVSVRLEGKVAAVLEPGLTDRLLRLPSEFFRKYDTGDLAARAVGLEQIRQLVSGGVLTALLGMVFSLISVGVLFVYSPELGLVALLVISAVLVALGMLNVRSVRQQSTALTDMGNLTAMIYQVIRSISKVRVAGAEQRILARWAIRYRAQQRATYLGSTAQAWVTAITAALPPILALSFYASVTAGFAGDISDGRFLAVLTAAGQFTAALTTLAFAIGPLLAVVPLWHRVKVILDEPAERTGSEQPGALTGKVSVRAVSFAYPGIDESVLSGISIEVEPGEFVAITGHSGSGKSTLLRLILGLDNPTAGVVAYDGKDLRSLDASLVRRQFGVVMQNASPLPGAILTSIVGDSGATEDDAWRAAEAADLADDIRRMPMRMQTIVGEGGLTFSGGQVQRMMIARALVRHPRIVLLDEATSALDDKAQAAVSQRLEQLRTTRIVIAHRLSTIRNADRIYVLEQGRIAEFGTFTELMAHDGPFRELARRQMATPKD</sequence>
<dbReference type="GO" id="GO:0034040">
    <property type="term" value="F:ATPase-coupled lipid transmembrane transporter activity"/>
    <property type="evidence" value="ECO:0007669"/>
    <property type="project" value="TreeGrafter"/>
</dbReference>
<evidence type="ECO:0000256" key="7">
    <source>
        <dbReference type="ARBA" id="ARBA00022840"/>
    </source>
</evidence>
<dbReference type="GO" id="GO:0016887">
    <property type="term" value="F:ATP hydrolysis activity"/>
    <property type="evidence" value="ECO:0007669"/>
    <property type="project" value="InterPro"/>
</dbReference>
<evidence type="ECO:0000313" key="17">
    <source>
        <dbReference type="Proteomes" id="UP000009235"/>
    </source>
</evidence>
<evidence type="ECO:0000256" key="2">
    <source>
        <dbReference type="ARBA" id="ARBA00022448"/>
    </source>
</evidence>
<proteinExistence type="inferred from homology"/>
<dbReference type="eggNOG" id="COG2274">
    <property type="taxonomic scope" value="Bacteria"/>
</dbReference>
<dbReference type="Pfam" id="PF00005">
    <property type="entry name" value="ABC_tran"/>
    <property type="match status" value="1"/>
</dbReference>
<dbReference type="InterPro" id="IPR003439">
    <property type="entry name" value="ABC_transporter-like_ATP-bd"/>
</dbReference>
<feature type="domain" description="ABC transmembrane type-1" evidence="15">
    <location>
        <begin position="294"/>
        <end position="573"/>
    </location>
</feature>
<dbReference type="SUPFAM" id="SSF52540">
    <property type="entry name" value="P-loop containing nucleoside triphosphate hydrolases"/>
    <property type="match status" value="1"/>
</dbReference>
<dbReference type="Pfam" id="PF00664">
    <property type="entry name" value="ABC_membrane"/>
    <property type="match status" value="1"/>
</dbReference>
<evidence type="ECO:0000256" key="1">
    <source>
        <dbReference type="ARBA" id="ARBA00004429"/>
    </source>
</evidence>
<keyword evidence="17" id="KW-1185">Reference proteome</keyword>
<organism evidence="16 17">
    <name type="scientific">Hoyosella subflava (strain DSM 45089 / JCM 17490 / NBRC 109087 / DQS3-9A1)</name>
    <name type="common">Amycolicicoccus subflavus</name>
    <dbReference type="NCBI Taxonomy" id="443218"/>
    <lineage>
        <taxon>Bacteria</taxon>
        <taxon>Bacillati</taxon>
        <taxon>Actinomycetota</taxon>
        <taxon>Actinomycetes</taxon>
        <taxon>Mycobacteriales</taxon>
        <taxon>Hoyosellaceae</taxon>
        <taxon>Hoyosella</taxon>
    </lineage>
</organism>
<dbReference type="AlphaFoldDB" id="F6EL31"/>
<dbReference type="FunFam" id="3.40.50.300:FF:000299">
    <property type="entry name" value="ABC transporter ATP-binding protein/permease"/>
    <property type="match status" value="1"/>
</dbReference>
<evidence type="ECO:0000256" key="8">
    <source>
        <dbReference type="ARBA" id="ARBA00022967"/>
    </source>
</evidence>
<evidence type="ECO:0000256" key="6">
    <source>
        <dbReference type="ARBA" id="ARBA00022741"/>
    </source>
</evidence>
<evidence type="ECO:0000313" key="16">
    <source>
        <dbReference type="EMBL" id="AEF42694.1"/>
    </source>
</evidence>
<dbReference type="InterPro" id="IPR027417">
    <property type="entry name" value="P-loop_NTPase"/>
</dbReference>
<dbReference type="RefSeq" id="WP_013809043.1">
    <property type="nucleotide sequence ID" value="NC_015564.1"/>
</dbReference>
<feature type="transmembrane region" description="Helical" evidence="13">
    <location>
        <begin position="513"/>
        <end position="534"/>
    </location>
</feature>
<feature type="transmembrane region" description="Helical" evidence="13">
    <location>
        <begin position="433"/>
        <end position="451"/>
    </location>
</feature>
<dbReference type="SUPFAM" id="SSF90123">
    <property type="entry name" value="ABC transporter transmembrane region"/>
    <property type="match status" value="1"/>
</dbReference>
<gene>
    <name evidence="16" type="ordered locus">AS9A_4261</name>
</gene>
<dbReference type="InterPro" id="IPR036640">
    <property type="entry name" value="ABC1_TM_sf"/>
</dbReference>
<protein>
    <submittedName>
        <fullName evidence="16">ABC transporter-like protein</fullName>
    </submittedName>
</protein>
<comment type="similarity">
    <text evidence="12">Belongs to the ABC transporter superfamily. Lipid exporter (TC 3.A.1.106) family.</text>
</comment>
<dbReference type="OrthoDB" id="9806127at2"/>
<comment type="similarity">
    <text evidence="11">Belongs to the ABC transporter superfamily. Siderophore-Fe(3+) uptake transporter (SIUT) (TC 3.A.1.21) family.</text>
</comment>
<keyword evidence="8" id="KW-1278">Translocase</keyword>
<dbReference type="EMBL" id="CP002786">
    <property type="protein sequence ID" value="AEF42694.1"/>
    <property type="molecule type" value="Genomic_DNA"/>
</dbReference>
<dbReference type="InterPro" id="IPR022515">
    <property type="entry name" value="NHPM_micro_ABC2"/>
</dbReference>
<feature type="transmembrane region" description="Helical" evidence="13">
    <location>
        <begin position="554"/>
        <end position="578"/>
    </location>
</feature>
<name>F6EL31_HOYSD</name>
<evidence type="ECO:0000256" key="12">
    <source>
        <dbReference type="ARBA" id="ARBA00061644"/>
    </source>
</evidence>
<dbReference type="PANTHER" id="PTHR24221:SF654">
    <property type="entry name" value="ATP-BINDING CASSETTE SUB-FAMILY B MEMBER 6"/>
    <property type="match status" value="1"/>
</dbReference>
<dbReference type="Gene3D" id="1.20.1560.10">
    <property type="entry name" value="ABC transporter type 1, transmembrane domain"/>
    <property type="match status" value="1"/>
</dbReference>
<keyword evidence="3" id="KW-1003">Cell membrane</keyword>
<comment type="subcellular location">
    <subcellularLocation>
        <location evidence="1">Cell inner membrane</location>
        <topology evidence="1">Multi-pass membrane protein</topology>
    </subcellularLocation>
</comment>
<keyword evidence="7" id="KW-0067">ATP-binding</keyword>
<evidence type="ECO:0000256" key="11">
    <source>
        <dbReference type="ARBA" id="ARBA00023455"/>
    </source>
</evidence>
<dbReference type="Proteomes" id="UP000009235">
    <property type="component" value="Chromosome"/>
</dbReference>
<keyword evidence="4" id="KW-0997">Cell inner membrane</keyword>
<evidence type="ECO:0000256" key="3">
    <source>
        <dbReference type="ARBA" id="ARBA00022475"/>
    </source>
</evidence>
<evidence type="ECO:0000256" key="13">
    <source>
        <dbReference type="SAM" id="Phobius"/>
    </source>
</evidence>
<evidence type="ECO:0000259" key="14">
    <source>
        <dbReference type="PROSITE" id="PS50893"/>
    </source>
</evidence>
<feature type="transmembrane region" description="Helical" evidence="13">
    <location>
        <begin position="327"/>
        <end position="348"/>
    </location>
</feature>
<dbReference type="InterPro" id="IPR039421">
    <property type="entry name" value="Type_1_exporter"/>
</dbReference>
<evidence type="ECO:0000256" key="9">
    <source>
        <dbReference type="ARBA" id="ARBA00022989"/>
    </source>
</evidence>